<protein>
    <recommendedName>
        <fullName evidence="3">Transposase</fullName>
    </recommendedName>
</protein>
<proteinExistence type="predicted"/>
<evidence type="ECO:0000313" key="1">
    <source>
        <dbReference type="EMBL" id="RMV68005.1"/>
    </source>
</evidence>
<name>A0A3M6EIN8_9PSED</name>
<dbReference type="Proteomes" id="UP000269872">
    <property type="component" value="Unassembled WGS sequence"/>
</dbReference>
<dbReference type="AlphaFoldDB" id="A0A3M6EIN8"/>
<comment type="caution">
    <text evidence="1">The sequence shown here is derived from an EMBL/GenBank/DDBJ whole genome shotgun (WGS) entry which is preliminary data.</text>
</comment>
<organism evidence="1 2">
    <name type="scientific">Pseudomonas caricapapayae</name>
    <dbReference type="NCBI Taxonomy" id="46678"/>
    <lineage>
        <taxon>Bacteria</taxon>
        <taxon>Pseudomonadati</taxon>
        <taxon>Pseudomonadota</taxon>
        <taxon>Gammaproteobacteria</taxon>
        <taxon>Pseudomonadales</taxon>
        <taxon>Pseudomonadaceae</taxon>
        <taxon>Pseudomonas</taxon>
    </lineage>
</organism>
<accession>A0A3M6EIN8</accession>
<reference evidence="1 2" key="1">
    <citation type="submission" date="2018-08" db="EMBL/GenBank/DDBJ databases">
        <title>Recombination of ecologically and evolutionarily significant loci maintains genetic cohesion in the Pseudomonas syringae species complex.</title>
        <authorList>
            <person name="Dillon M."/>
            <person name="Thakur S."/>
            <person name="Almeida R.N.D."/>
            <person name="Weir B.S."/>
            <person name="Guttman D.S."/>
        </authorList>
    </citation>
    <scope>NUCLEOTIDE SEQUENCE [LARGE SCALE GENOMIC DNA]</scope>
    <source>
        <strain evidence="1 2">ICMP 7496</strain>
    </source>
</reference>
<evidence type="ECO:0008006" key="3">
    <source>
        <dbReference type="Google" id="ProtNLM"/>
    </source>
</evidence>
<dbReference type="EMBL" id="RBUY01000232">
    <property type="protein sequence ID" value="RMV68005.1"/>
    <property type="molecule type" value="Genomic_DNA"/>
</dbReference>
<gene>
    <name evidence="1" type="ORF">ALP05_101610</name>
</gene>
<sequence length="38" mass="4817">MTQMSFPDFEYARERKQTRCERFFAEMDQVVPWAGWWR</sequence>
<evidence type="ECO:0000313" key="2">
    <source>
        <dbReference type="Proteomes" id="UP000269872"/>
    </source>
</evidence>